<dbReference type="AlphaFoldDB" id="A0A2J8AAG1"/>
<dbReference type="PROSITE" id="PS00765">
    <property type="entry name" value="P_GLUCOSE_ISOMERASE_1"/>
    <property type="match status" value="1"/>
</dbReference>
<dbReference type="GO" id="GO:0004347">
    <property type="term" value="F:glucose-6-phosphate isomerase activity"/>
    <property type="evidence" value="ECO:0007669"/>
    <property type="project" value="UniProtKB-EC"/>
</dbReference>
<dbReference type="GO" id="GO:0051156">
    <property type="term" value="P:glucose 6-phosphate metabolic process"/>
    <property type="evidence" value="ECO:0007669"/>
    <property type="project" value="TreeGrafter"/>
</dbReference>
<dbReference type="GO" id="GO:0006094">
    <property type="term" value="P:gluconeogenesis"/>
    <property type="evidence" value="ECO:0007669"/>
    <property type="project" value="UniProtKB-KW"/>
</dbReference>
<dbReference type="GO" id="GO:0048029">
    <property type="term" value="F:monosaccharide binding"/>
    <property type="evidence" value="ECO:0007669"/>
    <property type="project" value="TreeGrafter"/>
</dbReference>
<dbReference type="PANTHER" id="PTHR11469:SF1">
    <property type="entry name" value="GLUCOSE-6-PHOSPHATE ISOMERASE"/>
    <property type="match status" value="1"/>
</dbReference>
<dbReference type="InterPro" id="IPR018189">
    <property type="entry name" value="Phosphoglucose_isomerase_CS"/>
</dbReference>
<evidence type="ECO:0000256" key="7">
    <source>
        <dbReference type="RuleBase" id="RU000612"/>
    </source>
</evidence>
<comment type="pathway">
    <text evidence="1 7">Carbohydrate degradation; glycolysis; D-glyceraldehyde 3-phosphate and glycerone phosphate from D-glucose: step 2/4.</text>
</comment>
<name>A0A2J8AAG1_9CHLO</name>
<keyword evidence="5 7" id="KW-0413">Isomerase</keyword>
<dbReference type="SUPFAM" id="SSF53697">
    <property type="entry name" value="SIS domain"/>
    <property type="match status" value="1"/>
</dbReference>
<evidence type="ECO:0000256" key="8">
    <source>
        <dbReference type="SAM" id="MobiDB-lite"/>
    </source>
</evidence>
<dbReference type="EC" id="5.3.1.9" evidence="7"/>
<dbReference type="Proteomes" id="UP000236333">
    <property type="component" value="Unassembled WGS sequence"/>
</dbReference>
<comment type="similarity">
    <text evidence="2 7">Belongs to the GPI family.</text>
</comment>
<evidence type="ECO:0000256" key="5">
    <source>
        <dbReference type="ARBA" id="ARBA00023235"/>
    </source>
</evidence>
<dbReference type="PANTHER" id="PTHR11469">
    <property type="entry name" value="GLUCOSE-6-PHOSPHATE ISOMERASE"/>
    <property type="match status" value="1"/>
</dbReference>
<sequence>MQSLRLPGTSQHKGVAGGVFCSPKAQATAKKNQLVTELPAWQALKEHQLDIEKTHLRDLLHDDTRCMGLIKESEGIYCDFTRQRVTPKTLEVRGGGGHGCNAFSGTTEPNAMRASRDRRLRFLANVDPIDVARALDGLDPEETMVVVISKTFTTAETMLNARTVRSWLTERLGPEAVEKQMVAVSTNLKLVKEFGIDPENAFGFWDWVGGRYSVCSAVGILPLALQYGFDIMQEFLAGANNMDEHFKNQPYQDNLPVLIGLLSVWNVSFLGYSAKAILPYCQALSKLAPHIQQVDMESNGKGVDLNGKRLPFETGEIDFGETGRAPGSLEGGRVNKQGTAQANEGGTRRSPEGVVVHVRTSK</sequence>
<dbReference type="PROSITE" id="PS51463">
    <property type="entry name" value="P_GLUCOSE_ISOMERASE_3"/>
    <property type="match status" value="1"/>
</dbReference>
<dbReference type="UniPathway" id="UPA00109">
    <property type="reaction ID" value="UER00181"/>
</dbReference>
<proteinExistence type="inferred from homology"/>
<dbReference type="GO" id="GO:0097367">
    <property type="term" value="F:carbohydrate derivative binding"/>
    <property type="evidence" value="ECO:0007669"/>
    <property type="project" value="InterPro"/>
</dbReference>
<dbReference type="OrthoDB" id="5831190at2759"/>
<evidence type="ECO:0000313" key="9">
    <source>
        <dbReference type="EMBL" id="PNH09509.1"/>
    </source>
</evidence>
<reference evidence="9 10" key="1">
    <citation type="journal article" date="2017" name="Mol. Biol. Evol.">
        <title>The 4-celled Tetrabaena socialis nuclear genome reveals the essential components for genetic control of cell number at the origin of multicellularity in the volvocine lineage.</title>
        <authorList>
            <person name="Featherston J."/>
            <person name="Arakaki Y."/>
            <person name="Hanschen E.R."/>
            <person name="Ferris P.J."/>
            <person name="Michod R.E."/>
            <person name="Olson B.J.S.C."/>
            <person name="Nozaki H."/>
            <person name="Durand P.M."/>
        </authorList>
    </citation>
    <scope>NUCLEOTIDE SEQUENCE [LARGE SCALE GENOMIC DNA]</scope>
    <source>
        <strain evidence="9 10">NIES-571</strain>
    </source>
</reference>
<evidence type="ECO:0000256" key="4">
    <source>
        <dbReference type="ARBA" id="ARBA00023152"/>
    </source>
</evidence>
<evidence type="ECO:0000256" key="6">
    <source>
        <dbReference type="ARBA" id="ARBA00029321"/>
    </source>
</evidence>
<keyword evidence="10" id="KW-1185">Reference proteome</keyword>
<dbReference type="EMBL" id="PGGS01000087">
    <property type="protein sequence ID" value="PNH09509.1"/>
    <property type="molecule type" value="Genomic_DNA"/>
</dbReference>
<evidence type="ECO:0000256" key="1">
    <source>
        <dbReference type="ARBA" id="ARBA00004926"/>
    </source>
</evidence>
<organism evidence="9 10">
    <name type="scientific">Tetrabaena socialis</name>
    <dbReference type="NCBI Taxonomy" id="47790"/>
    <lineage>
        <taxon>Eukaryota</taxon>
        <taxon>Viridiplantae</taxon>
        <taxon>Chlorophyta</taxon>
        <taxon>core chlorophytes</taxon>
        <taxon>Chlorophyceae</taxon>
        <taxon>CS clade</taxon>
        <taxon>Chlamydomonadales</taxon>
        <taxon>Tetrabaenaceae</taxon>
        <taxon>Tetrabaena</taxon>
    </lineage>
</organism>
<keyword evidence="4 7" id="KW-0324">Glycolysis</keyword>
<accession>A0A2J8AAG1</accession>
<feature type="region of interest" description="Disordered" evidence="8">
    <location>
        <begin position="321"/>
        <end position="362"/>
    </location>
</feature>
<evidence type="ECO:0000256" key="3">
    <source>
        <dbReference type="ARBA" id="ARBA00022432"/>
    </source>
</evidence>
<dbReference type="GO" id="GO:0005829">
    <property type="term" value="C:cytosol"/>
    <property type="evidence" value="ECO:0007669"/>
    <property type="project" value="TreeGrafter"/>
</dbReference>
<dbReference type="GO" id="GO:0006096">
    <property type="term" value="P:glycolytic process"/>
    <property type="evidence" value="ECO:0007669"/>
    <property type="project" value="UniProtKB-UniPathway"/>
</dbReference>
<comment type="caution">
    <text evidence="9">The sequence shown here is derived from an EMBL/GenBank/DDBJ whole genome shotgun (WGS) entry which is preliminary data.</text>
</comment>
<evidence type="ECO:0000256" key="2">
    <source>
        <dbReference type="ARBA" id="ARBA00006604"/>
    </source>
</evidence>
<dbReference type="PRINTS" id="PR00662">
    <property type="entry name" value="G6PISOMERASE"/>
</dbReference>
<protein>
    <recommendedName>
        <fullName evidence="7">Glucose-6-phosphate isomerase</fullName>
        <ecNumber evidence="7">5.3.1.9</ecNumber>
    </recommendedName>
</protein>
<evidence type="ECO:0000313" key="10">
    <source>
        <dbReference type="Proteomes" id="UP000236333"/>
    </source>
</evidence>
<comment type="catalytic activity">
    <reaction evidence="6 7">
        <text>alpha-D-glucose 6-phosphate = beta-D-fructose 6-phosphate</text>
        <dbReference type="Rhea" id="RHEA:11816"/>
        <dbReference type="ChEBI" id="CHEBI:57634"/>
        <dbReference type="ChEBI" id="CHEBI:58225"/>
        <dbReference type="EC" id="5.3.1.9"/>
    </reaction>
</comment>
<gene>
    <name evidence="9" type="ORF">TSOC_003846</name>
</gene>
<dbReference type="InterPro" id="IPR035476">
    <property type="entry name" value="SIS_PGI_1"/>
</dbReference>
<dbReference type="InterPro" id="IPR046348">
    <property type="entry name" value="SIS_dom_sf"/>
</dbReference>
<dbReference type="CDD" id="cd05015">
    <property type="entry name" value="SIS_PGI_1"/>
    <property type="match status" value="1"/>
</dbReference>
<dbReference type="Gene3D" id="3.40.50.10490">
    <property type="entry name" value="Glucose-6-phosphate isomerase like protein, domain 1"/>
    <property type="match status" value="3"/>
</dbReference>
<keyword evidence="3 7" id="KW-0312">Gluconeogenesis</keyword>
<dbReference type="Pfam" id="PF00342">
    <property type="entry name" value="PGI"/>
    <property type="match status" value="1"/>
</dbReference>
<dbReference type="InterPro" id="IPR001672">
    <property type="entry name" value="G6P_Isomerase"/>
</dbReference>